<dbReference type="EMBL" id="BAAART010000033">
    <property type="protein sequence ID" value="GAA2224724.1"/>
    <property type="molecule type" value="Genomic_DNA"/>
</dbReference>
<name>A0ABN3D989_9ACTN</name>
<evidence type="ECO:0000313" key="2">
    <source>
        <dbReference type="EMBL" id="GAA2224724.1"/>
    </source>
</evidence>
<feature type="compositionally biased region" description="Acidic residues" evidence="1">
    <location>
        <begin position="1"/>
        <end position="14"/>
    </location>
</feature>
<feature type="region of interest" description="Disordered" evidence="1">
    <location>
        <begin position="91"/>
        <end position="120"/>
    </location>
</feature>
<feature type="region of interest" description="Disordered" evidence="1">
    <location>
        <begin position="1"/>
        <end position="20"/>
    </location>
</feature>
<accession>A0ABN3D989</accession>
<organism evidence="2 3">
    <name type="scientific">Streptomyces indiaensis</name>
    <dbReference type="NCBI Taxonomy" id="284033"/>
    <lineage>
        <taxon>Bacteria</taxon>
        <taxon>Bacillati</taxon>
        <taxon>Actinomycetota</taxon>
        <taxon>Actinomycetes</taxon>
        <taxon>Kitasatosporales</taxon>
        <taxon>Streptomycetaceae</taxon>
        <taxon>Streptomyces</taxon>
    </lineage>
</organism>
<proteinExistence type="predicted"/>
<evidence type="ECO:0000256" key="1">
    <source>
        <dbReference type="SAM" id="MobiDB-lite"/>
    </source>
</evidence>
<dbReference type="Proteomes" id="UP001501474">
    <property type="component" value="Unassembled WGS sequence"/>
</dbReference>
<gene>
    <name evidence="2" type="ORF">GCM10010104_15360</name>
</gene>
<comment type="caution">
    <text evidence="2">The sequence shown here is derived from an EMBL/GenBank/DDBJ whole genome shotgun (WGS) entry which is preliminary data.</text>
</comment>
<sequence>MEDGAGEAVADEADAEGRAGGCAEGCASHALHFRNAVAKVQAPGTMGAWTGRTTVRAEWAACAGRQTRERPERVGQARVVSQRVGATCRGPERMGWASRGSARVGQARVRSVPVGQGAAG</sequence>
<protein>
    <submittedName>
        <fullName evidence="2">Uncharacterized protein</fullName>
    </submittedName>
</protein>
<evidence type="ECO:0000313" key="3">
    <source>
        <dbReference type="Proteomes" id="UP001501474"/>
    </source>
</evidence>
<keyword evidence="3" id="KW-1185">Reference proteome</keyword>
<reference evidence="2 3" key="1">
    <citation type="journal article" date="2019" name="Int. J. Syst. Evol. Microbiol.">
        <title>The Global Catalogue of Microorganisms (GCM) 10K type strain sequencing project: providing services to taxonomists for standard genome sequencing and annotation.</title>
        <authorList>
            <consortium name="The Broad Institute Genomics Platform"/>
            <consortium name="The Broad Institute Genome Sequencing Center for Infectious Disease"/>
            <person name="Wu L."/>
            <person name="Ma J."/>
        </authorList>
    </citation>
    <scope>NUCLEOTIDE SEQUENCE [LARGE SCALE GENOMIC DNA]</scope>
    <source>
        <strain evidence="2 3">JCM 3053</strain>
    </source>
</reference>